<keyword evidence="5" id="KW-0285">Flavoprotein</keyword>
<comment type="similarity">
    <text evidence="1 5">Belongs to the proline oxidase family.</text>
</comment>
<dbReference type="InterPro" id="IPR002872">
    <property type="entry name" value="Proline_DH_dom"/>
</dbReference>
<evidence type="ECO:0000259" key="7">
    <source>
        <dbReference type="Pfam" id="PF01619"/>
    </source>
</evidence>
<dbReference type="InterPro" id="IPR029041">
    <property type="entry name" value="FAD-linked_oxidoreductase-like"/>
</dbReference>
<evidence type="ECO:0000313" key="9">
    <source>
        <dbReference type="Proteomes" id="UP000077266"/>
    </source>
</evidence>
<dbReference type="STRING" id="1314781.A0A165NH98"/>
<feature type="domain" description="Proline dehydrogenase" evidence="7">
    <location>
        <begin position="116"/>
        <end position="407"/>
    </location>
</feature>
<evidence type="ECO:0000256" key="6">
    <source>
        <dbReference type="SAM" id="SignalP"/>
    </source>
</evidence>
<dbReference type="GO" id="GO:0010133">
    <property type="term" value="P:L-proline catabolic process to L-glutamate"/>
    <property type="evidence" value="ECO:0007669"/>
    <property type="project" value="TreeGrafter"/>
</dbReference>
<keyword evidence="3 5" id="KW-0560">Oxidoreductase</keyword>
<accession>A0A165NH98</accession>
<gene>
    <name evidence="8" type="ORF">EXIGLDRAFT_711025</name>
</gene>
<protein>
    <recommendedName>
        <fullName evidence="2 5">Proline dehydrogenase</fullName>
        <ecNumber evidence="2 5">1.5.5.2</ecNumber>
    </recommendedName>
</protein>
<keyword evidence="5" id="KW-0274">FAD</keyword>
<sequence length="546" mass="59561">MAHRLPLRLRALGSVLAAGSAVALSRPAFFSDSNDRRRSPTPLGQVFRSYLVYSLCSIPPLVDKSPKILETLSAIPGVASLTEAFVRRTFYAQFVGGDTALDTLPLLRQLRKDNKGILFAYSVEDDEESTGAEGSSAYKERVEETIRCIDVAADFEDSSSSPTALGRRTWVAVKLSALVPSAEPLRTLSTHLEATRPPLAVPFPGHARPSDLAVLDTRNVNVHSGLSAGDVKILRELRDDLRRGVRIIVDAEYTWWQPAIDAYTHSLMRTFNRDTGVQPLVYGTFQAYLRRTHAQLTHAIADARKEGYALGVKLVRGAYHPHECARHARLPSIQSPPPVWERIEDTDAQYLACTQLLLNAVAADVNRPSSGWFSSSGKNDTPRIGVLFGTHNPSSCEAIVRGMLAKGLASPVASPVDGDDSEFNIPSVRIDARVAERLAIGQLYGMCDWLTNTLVDRVSAPFPFVIKYVPYGALVEVMPYLSRRAIENKSVLGGRGGAREERKRAGEELRIVGAGQAAAVIEEVVPPLFGMARGIAEAAEVRTVQT</sequence>
<comment type="function">
    <text evidence="5">Converts proline to delta-1-pyrroline-5-carboxylate.</text>
</comment>
<dbReference type="AlphaFoldDB" id="A0A165NH98"/>
<dbReference type="Gene3D" id="3.20.20.220">
    <property type="match status" value="1"/>
</dbReference>
<dbReference type="GO" id="GO:0005739">
    <property type="term" value="C:mitochondrion"/>
    <property type="evidence" value="ECO:0007669"/>
    <property type="project" value="TreeGrafter"/>
</dbReference>
<dbReference type="PANTHER" id="PTHR13914">
    <property type="entry name" value="PROLINE OXIDASE"/>
    <property type="match status" value="1"/>
</dbReference>
<dbReference type="EMBL" id="KV425899">
    <property type="protein sequence ID" value="KZW00747.1"/>
    <property type="molecule type" value="Genomic_DNA"/>
</dbReference>
<evidence type="ECO:0000256" key="3">
    <source>
        <dbReference type="ARBA" id="ARBA00023002"/>
    </source>
</evidence>
<evidence type="ECO:0000256" key="5">
    <source>
        <dbReference type="RuleBase" id="RU364054"/>
    </source>
</evidence>
<name>A0A165NH98_EXIGL</name>
<dbReference type="FunCoup" id="A0A165NH98">
    <property type="interactions" value="342"/>
</dbReference>
<comment type="catalytic activity">
    <reaction evidence="5">
        <text>L-proline + a quinone = (S)-1-pyrroline-5-carboxylate + a quinol + H(+)</text>
        <dbReference type="Rhea" id="RHEA:23784"/>
        <dbReference type="ChEBI" id="CHEBI:15378"/>
        <dbReference type="ChEBI" id="CHEBI:17388"/>
        <dbReference type="ChEBI" id="CHEBI:24646"/>
        <dbReference type="ChEBI" id="CHEBI:60039"/>
        <dbReference type="ChEBI" id="CHEBI:132124"/>
        <dbReference type="EC" id="1.5.5.2"/>
    </reaction>
</comment>
<feature type="chain" id="PRO_5007863120" description="Proline dehydrogenase" evidence="6">
    <location>
        <begin position="18"/>
        <end position="546"/>
    </location>
</feature>
<dbReference type="Pfam" id="PF01619">
    <property type="entry name" value="Pro_dh"/>
    <property type="match status" value="2"/>
</dbReference>
<dbReference type="Proteomes" id="UP000077266">
    <property type="component" value="Unassembled WGS sequence"/>
</dbReference>
<dbReference type="InterPro" id="IPR015659">
    <property type="entry name" value="Proline_oxidase"/>
</dbReference>
<proteinExistence type="inferred from homology"/>
<dbReference type="EC" id="1.5.5.2" evidence="2 5"/>
<dbReference type="GO" id="GO:0004657">
    <property type="term" value="F:proline dehydrogenase activity"/>
    <property type="evidence" value="ECO:0007669"/>
    <property type="project" value="UniProtKB-EC"/>
</dbReference>
<comment type="cofactor">
    <cofactor evidence="5">
        <name>FAD</name>
        <dbReference type="ChEBI" id="CHEBI:57692"/>
    </cofactor>
</comment>
<keyword evidence="6" id="KW-0732">Signal</keyword>
<dbReference type="PANTHER" id="PTHR13914:SF0">
    <property type="entry name" value="PROLINE DEHYDROGENASE 1, MITOCHONDRIAL"/>
    <property type="match status" value="1"/>
</dbReference>
<organism evidence="8 9">
    <name type="scientific">Exidia glandulosa HHB12029</name>
    <dbReference type="NCBI Taxonomy" id="1314781"/>
    <lineage>
        <taxon>Eukaryota</taxon>
        <taxon>Fungi</taxon>
        <taxon>Dikarya</taxon>
        <taxon>Basidiomycota</taxon>
        <taxon>Agaricomycotina</taxon>
        <taxon>Agaricomycetes</taxon>
        <taxon>Auriculariales</taxon>
        <taxon>Exidiaceae</taxon>
        <taxon>Exidia</taxon>
    </lineage>
</organism>
<evidence type="ECO:0000256" key="4">
    <source>
        <dbReference type="ARBA" id="ARBA00023062"/>
    </source>
</evidence>
<dbReference type="GO" id="GO:0071949">
    <property type="term" value="F:FAD binding"/>
    <property type="evidence" value="ECO:0007669"/>
    <property type="project" value="TreeGrafter"/>
</dbReference>
<reference evidence="8 9" key="1">
    <citation type="journal article" date="2016" name="Mol. Biol. Evol.">
        <title>Comparative Genomics of Early-Diverging Mushroom-Forming Fungi Provides Insights into the Origins of Lignocellulose Decay Capabilities.</title>
        <authorList>
            <person name="Nagy L.G."/>
            <person name="Riley R."/>
            <person name="Tritt A."/>
            <person name="Adam C."/>
            <person name="Daum C."/>
            <person name="Floudas D."/>
            <person name="Sun H."/>
            <person name="Yadav J.S."/>
            <person name="Pangilinan J."/>
            <person name="Larsson K.H."/>
            <person name="Matsuura K."/>
            <person name="Barry K."/>
            <person name="Labutti K."/>
            <person name="Kuo R."/>
            <person name="Ohm R.A."/>
            <person name="Bhattacharya S.S."/>
            <person name="Shirouzu T."/>
            <person name="Yoshinaga Y."/>
            <person name="Martin F.M."/>
            <person name="Grigoriev I.V."/>
            <person name="Hibbett D.S."/>
        </authorList>
    </citation>
    <scope>NUCLEOTIDE SEQUENCE [LARGE SCALE GENOMIC DNA]</scope>
    <source>
        <strain evidence="8 9">HHB12029</strain>
    </source>
</reference>
<evidence type="ECO:0000313" key="8">
    <source>
        <dbReference type="EMBL" id="KZW00747.1"/>
    </source>
</evidence>
<keyword evidence="4 5" id="KW-0642">Proline metabolism</keyword>
<evidence type="ECO:0000256" key="1">
    <source>
        <dbReference type="ARBA" id="ARBA00005869"/>
    </source>
</evidence>
<feature type="signal peptide" evidence="6">
    <location>
        <begin position="1"/>
        <end position="17"/>
    </location>
</feature>
<dbReference type="OrthoDB" id="5464at2759"/>
<feature type="domain" description="Proline dehydrogenase" evidence="7">
    <location>
        <begin position="436"/>
        <end position="491"/>
    </location>
</feature>
<dbReference type="InParanoid" id="A0A165NH98"/>
<keyword evidence="9" id="KW-1185">Reference proteome</keyword>
<evidence type="ECO:0000256" key="2">
    <source>
        <dbReference type="ARBA" id="ARBA00012695"/>
    </source>
</evidence>
<dbReference type="SUPFAM" id="SSF51730">
    <property type="entry name" value="FAD-linked oxidoreductase"/>
    <property type="match status" value="1"/>
</dbReference>